<sequence length="401" mass="45785">MDKLKVYMLGKGSVTLGESIEAFLSKYKEAASFSHTPDGNKARVGHCVHGVVDRLKIINDPFLPHGVKLYDMKLLHLLTHYNPANRTKLRDDLYGLTYLVEALNFLLQPDNNPIKSLDSLQASLCIEILKILFNLTIIEGTLDQDKETQFMKLVGVLRGLLVCPIQSSDLRDQLHNHIVQLLTAVPNKNLRELLISAEVKISYCIGCRDSEYKDMNMDAVIVLLDFLKIQLVKLKAKKASKETICPFLYSFCRMCRSSRIIRDFCRMMILSNSEDGAERLSENGDPLRNRLYNLFSNPCEEIKILSVNFFYILCKKNRSLFMKYTGEDSVELLDEMNLIVCRSSSSQSTIFDEVEDESKWSKKSKLKPLQLSVAARRPPIAISVFDFVLMQNIKNSFTNFV</sequence>
<dbReference type="KEGG" id="hro:HELRODRAFT_178141"/>
<dbReference type="CTD" id="20206638"/>
<dbReference type="HOGENOM" id="CLU_687493_0_0_1"/>
<name>T1FCT9_HELRO</name>
<keyword evidence="3" id="KW-0143">Chaperone</keyword>
<dbReference type="AlphaFoldDB" id="T1FCT9"/>
<evidence type="ECO:0000313" key="4">
    <source>
        <dbReference type="EMBL" id="ESN97355.1"/>
    </source>
</evidence>
<dbReference type="Proteomes" id="UP000015101">
    <property type="component" value="Unassembled WGS sequence"/>
</dbReference>
<dbReference type="GO" id="GO:0005085">
    <property type="term" value="F:guanyl-nucleotide exchange factor activity"/>
    <property type="evidence" value="ECO:0000318"/>
    <property type="project" value="GO_Central"/>
</dbReference>
<organism evidence="5 6">
    <name type="scientific">Helobdella robusta</name>
    <name type="common">Californian leech</name>
    <dbReference type="NCBI Taxonomy" id="6412"/>
    <lineage>
        <taxon>Eukaryota</taxon>
        <taxon>Metazoa</taxon>
        <taxon>Spiralia</taxon>
        <taxon>Lophotrochozoa</taxon>
        <taxon>Annelida</taxon>
        <taxon>Clitellata</taxon>
        <taxon>Hirudinea</taxon>
        <taxon>Rhynchobdellida</taxon>
        <taxon>Glossiphoniidae</taxon>
        <taxon>Helobdella</taxon>
    </lineage>
</organism>
<dbReference type="GO" id="GO:0007186">
    <property type="term" value="P:G protein-coupled receptor signaling pathway"/>
    <property type="evidence" value="ECO:0000318"/>
    <property type="project" value="GO_Central"/>
</dbReference>
<dbReference type="Pfam" id="PF10165">
    <property type="entry name" value="Ric8"/>
    <property type="match status" value="1"/>
</dbReference>
<keyword evidence="6" id="KW-1185">Reference proteome</keyword>
<evidence type="ECO:0000256" key="1">
    <source>
        <dbReference type="ARBA" id="ARBA00009049"/>
    </source>
</evidence>
<gene>
    <name evidence="5" type="primary">20206638</name>
    <name evidence="4" type="ORF">HELRODRAFT_178141</name>
</gene>
<dbReference type="EnsemblMetazoa" id="HelroT178141">
    <property type="protein sequence ID" value="HelroP178141"/>
    <property type="gene ID" value="HelroG178141"/>
</dbReference>
<dbReference type="EMBL" id="KB097379">
    <property type="protein sequence ID" value="ESN97355.1"/>
    <property type="molecule type" value="Genomic_DNA"/>
</dbReference>
<dbReference type="RefSeq" id="XP_009024531.1">
    <property type="nucleotide sequence ID" value="XM_009026283.1"/>
</dbReference>
<dbReference type="eggNOG" id="KOG4464">
    <property type="taxonomic scope" value="Eukaryota"/>
</dbReference>
<dbReference type="InterPro" id="IPR019318">
    <property type="entry name" value="Gua_nucleotide_exch_fac_Ric8"/>
</dbReference>
<dbReference type="OrthoDB" id="5585685at2759"/>
<reference evidence="4 6" key="2">
    <citation type="journal article" date="2013" name="Nature">
        <title>Insights into bilaterian evolution from three spiralian genomes.</title>
        <authorList>
            <person name="Simakov O."/>
            <person name="Marletaz F."/>
            <person name="Cho S.J."/>
            <person name="Edsinger-Gonzales E."/>
            <person name="Havlak P."/>
            <person name="Hellsten U."/>
            <person name="Kuo D.H."/>
            <person name="Larsson T."/>
            <person name="Lv J."/>
            <person name="Arendt D."/>
            <person name="Savage R."/>
            <person name="Osoegawa K."/>
            <person name="de Jong P."/>
            <person name="Grimwood J."/>
            <person name="Chapman J.A."/>
            <person name="Shapiro H."/>
            <person name="Aerts A."/>
            <person name="Otillar R.P."/>
            <person name="Terry A.Y."/>
            <person name="Boore J.L."/>
            <person name="Grigoriev I.V."/>
            <person name="Lindberg D.R."/>
            <person name="Seaver E.C."/>
            <person name="Weisblat D.A."/>
            <person name="Putnam N.H."/>
            <person name="Rokhsar D.S."/>
        </authorList>
    </citation>
    <scope>NUCLEOTIDE SEQUENCE</scope>
</reference>
<dbReference type="PANTHER" id="PTHR12425:SF5">
    <property type="entry name" value="SYNEMBRYN"/>
    <property type="match status" value="1"/>
</dbReference>
<dbReference type="FunCoup" id="T1FCT9">
    <property type="interactions" value="1291"/>
</dbReference>
<evidence type="ECO:0000256" key="3">
    <source>
        <dbReference type="ARBA" id="ARBA00023186"/>
    </source>
</evidence>
<dbReference type="GeneID" id="20206638"/>
<dbReference type="PANTHER" id="PTHR12425">
    <property type="entry name" value="SYNEMBRYN"/>
    <property type="match status" value="1"/>
</dbReference>
<dbReference type="EMBL" id="AMQM01006310">
    <property type="status" value="NOT_ANNOTATED_CDS"/>
    <property type="molecule type" value="Genomic_DNA"/>
</dbReference>
<evidence type="ECO:0000313" key="6">
    <source>
        <dbReference type="Proteomes" id="UP000015101"/>
    </source>
</evidence>
<evidence type="ECO:0008006" key="7">
    <source>
        <dbReference type="Google" id="ProtNLM"/>
    </source>
</evidence>
<proteinExistence type="inferred from homology"/>
<reference evidence="5" key="3">
    <citation type="submission" date="2015-06" db="UniProtKB">
        <authorList>
            <consortium name="EnsemblMetazoa"/>
        </authorList>
    </citation>
    <scope>IDENTIFICATION</scope>
</reference>
<comment type="similarity">
    <text evidence="1">Belongs to the synembryn family.</text>
</comment>
<dbReference type="STRING" id="6412.T1FCT9"/>
<keyword evidence="2" id="KW-0344">Guanine-nucleotide releasing factor</keyword>
<dbReference type="GO" id="GO:0005737">
    <property type="term" value="C:cytoplasm"/>
    <property type="evidence" value="ECO:0000318"/>
    <property type="project" value="GO_Central"/>
</dbReference>
<dbReference type="GO" id="GO:0001965">
    <property type="term" value="F:G-protein alpha-subunit binding"/>
    <property type="evidence" value="ECO:0000318"/>
    <property type="project" value="GO_Central"/>
</dbReference>
<evidence type="ECO:0000313" key="5">
    <source>
        <dbReference type="EnsemblMetazoa" id="HelroP178141"/>
    </source>
</evidence>
<evidence type="ECO:0000256" key="2">
    <source>
        <dbReference type="ARBA" id="ARBA00022658"/>
    </source>
</evidence>
<reference evidence="6" key="1">
    <citation type="submission" date="2012-12" db="EMBL/GenBank/DDBJ databases">
        <authorList>
            <person name="Hellsten U."/>
            <person name="Grimwood J."/>
            <person name="Chapman J.A."/>
            <person name="Shapiro H."/>
            <person name="Aerts A."/>
            <person name="Otillar R.P."/>
            <person name="Terry A.Y."/>
            <person name="Boore J.L."/>
            <person name="Simakov O."/>
            <person name="Marletaz F."/>
            <person name="Cho S.-J."/>
            <person name="Edsinger-Gonzales E."/>
            <person name="Havlak P."/>
            <person name="Kuo D.-H."/>
            <person name="Larsson T."/>
            <person name="Lv J."/>
            <person name="Arendt D."/>
            <person name="Savage R."/>
            <person name="Osoegawa K."/>
            <person name="de Jong P."/>
            <person name="Lindberg D.R."/>
            <person name="Seaver E.C."/>
            <person name="Weisblat D.A."/>
            <person name="Putnam N.H."/>
            <person name="Grigoriev I.V."/>
            <person name="Rokhsar D.S."/>
        </authorList>
    </citation>
    <scope>NUCLEOTIDE SEQUENCE</scope>
</reference>
<accession>T1FCT9</accession>
<protein>
    <recommendedName>
        <fullName evidence="7">Timeless N-terminal domain-containing protein</fullName>
    </recommendedName>
</protein>
<dbReference type="InParanoid" id="T1FCT9"/>